<evidence type="ECO:0000256" key="2">
    <source>
        <dbReference type="SAM" id="MobiDB-lite"/>
    </source>
</evidence>
<feature type="domain" description="WW" evidence="3">
    <location>
        <begin position="1398"/>
        <end position="1426"/>
    </location>
</feature>
<keyword evidence="1" id="KW-0175">Coiled coil</keyword>
<dbReference type="GO" id="GO:0045292">
    <property type="term" value="P:mRNA cis splicing, via spliceosome"/>
    <property type="evidence" value="ECO:0007669"/>
    <property type="project" value="InterPro"/>
</dbReference>
<dbReference type="SUPFAM" id="SSF47769">
    <property type="entry name" value="SAM/Pointed domain"/>
    <property type="match status" value="1"/>
</dbReference>
<feature type="domain" description="WW" evidence="3">
    <location>
        <begin position="1691"/>
        <end position="1721"/>
    </location>
</feature>
<dbReference type="GO" id="GO:0005685">
    <property type="term" value="C:U1 snRNP"/>
    <property type="evidence" value="ECO:0007669"/>
    <property type="project" value="TreeGrafter"/>
</dbReference>
<feature type="compositionally biased region" description="Gly residues" evidence="2">
    <location>
        <begin position="1724"/>
        <end position="1746"/>
    </location>
</feature>
<dbReference type="PANTHER" id="PTHR11864:SF0">
    <property type="entry name" value="PRP40 PRE-MRNA PROCESSING FACTOR 40 HOMOLOG A (YEAST)"/>
    <property type="match status" value="1"/>
</dbReference>
<feature type="coiled-coil region" evidence="1">
    <location>
        <begin position="855"/>
        <end position="957"/>
    </location>
</feature>
<organism evidence="5 6">
    <name type="scientific">Triparma strigata</name>
    <dbReference type="NCBI Taxonomy" id="1606541"/>
    <lineage>
        <taxon>Eukaryota</taxon>
        <taxon>Sar</taxon>
        <taxon>Stramenopiles</taxon>
        <taxon>Ochrophyta</taxon>
        <taxon>Bolidophyceae</taxon>
        <taxon>Parmales</taxon>
        <taxon>Triparmaceae</taxon>
        <taxon>Triparma</taxon>
    </lineage>
</organism>
<feature type="compositionally biased region" description="Acidic residues" evidence="2">
    <location>
        <begin position="514"/>
        <end position="539"/>
    </location>
</feature>
<dbReference type="Gene3D" id="2.20.70.10">
    <property type="match status" value="6"/>
</dbReference>
<dbReference type="SMART" id="SM00015">
    <property type="entry name" value="IQ"/>
    <property type="match status" value="9"/>
</dbReference>
<evidence type="ECO:0000313" key="5">
    <source>
        <dbReference type="EMBL" id="GMH69819.1"/>
    </source>
</evidence>
<dbReference type="SUPFAM" id="SSF51045">
    <property type="entry name" value="WW domain"/>
    <property type="match status" value="5"/>
</dbReference>
<reference evidence="6" key="1">
    <citation type="journal article" date="2023" name="Commun. Biol.">
        <title>Genome analysis of Parmales, the sister group of diatoms, reveals the evolutionary specialization of diatoms from phago-mixotrophs to photoautotrophs.</title>
        <authorList>
            <person name="Ban H."/>
            <person name="Sato S."/>
            <person name="Yoshikawa S."/>
            <person name="Yamada K."/>
            <person name="Nakamura Y."/>
            <person name="Ichinomiya M."/>
            <person name="Sato N."/>
            <person name="Blanc-Mathieu R."/>
            <person name="Endo H."/>
            <person name="Kuwata A."/>
            <person name="Ogata H."/>
        </authorList>
    </citation>
    <scope>NUCLEOTIDE SEQUENCE [LARGE SCALE GENOMIC DNA]</scope>
    <source>
        <strain evidence="6">NIES 3701</strain>
    </source>
</reference>
<keyword evidence="6" id="KW-1185">Reference proteome</keyword>
<feature type="compositionally biased region" description="Polar residues" evidence="2">
    <location>
        <begin position="563"/>
        <end position="579"/>
    </location>
</feature>
<feature type="region of interest" description="Disordered" evidence="2">
    <location>
        <begin position="1459"/>
        <end position="1488"/>
    </location>
</feature>
<dbReference type="SMART" id="SM00456">
    <property type="entry name" value="WW"/>
    <property type="match status" value="6"/>
</dbReference>
<dbReference type="Pfam" id="PF00612">
    <property type="entry name" value="IQ"/>
    <property type="match status" value="1"/>
</dbReference>
<evidence type="ECO:0000256" key="1">
    <source>
        <dbReference type="SAM" id="Coils"/>
    </source>
</evidence>
<feature type="compositionally biased region" description="Gly residues" evidence="2">
    <location>
        <begin position="1594"/>
        <end position="1604"/>
    </location>
</feature>
<evidence type="ECO:0000313" key="6">
    <source>
        <dbReference type="Proteomes" id="UP001165085"/>
    </source>
</evidence>
<dbReference type="Gene3D" id="1.10.150.50">
    <property type="entry name" value="Transcription Factor, Ets-1"/>
    <property type="match status" value="1"/>
</dbReference>
<feature type="domain" description="SAM" evidence="4">
    <location>
        <begin position="643"/>
        <end position="704"/>
    </location>
</feature>
<feature type="compositionally biased region" description="Acidic residues" evidence="2">
    <location>
        <begin position="552"/>
        <end position="561"/>
    </location>
</feature>
<feature type="compositionally biased region" description="Low complexity" evidence="2">
    <location>
        <begin position="1794"/>
        <end position="1807"/>
    </location>
</feature>
<feature type="compositionally biased region" description="Basic and acidic residues" evidence="2">
    <location>
        <begin position="1474"/>
        <end position="1484"/>
    </location>
</feature>
<dbReference type="InterPro" id="IPR036020">
    <property type="entry name" value="WW_dom_sf"/>
</dbReference>
<feature type="coiled-coil region" evidence="1">
    <location>
        <begin position="1255"/>
        <end position="1292"/>
    </location>
</feature>
<gene>
    <name evidence="5" type="ORF">TrST_g4697</name>
</gene>
<feature type="domain" description="WW" evidence="3">
    <location>
        <begin position="1497"/>
        <end position="1527"/>
    </location>
</feature>
<feature type="compositionally biased region" description="Acidic residues" evidence="2">
    <location>
        <begin position="1459"/>
        <end position="1473"/>
    </location>
</feature>
<dbReference type="PROSITE" id="PS50105">
    <property type="entry name" value="SAM_DOMAIN"/>
    <property type="match status" value="1"/>
</dbReference>
<evidence type="ECO:0000259" key="3">
    <source>
        <dbReference type="PROSITE" id="PS50020"/>
    </source>
</evidence>
<dbReference type="CDD" id="cd09487">
    <property type="entry name" value="SAM_superfamily"/>
    <property type="match status" value="1"/>
</dbReference>
<proteinExistence type="predicted"/>
<dbReference type="InterPro" id="IPR013761">
    <property type="entry name" value="SAM/pointed_sf"/>
</dbReference>
<feature type="region of interest" description="Disordered" evidence="2">
    <location>
        <begin position="1515"/>
        <end position="1613"/>
    </location>
</feature>
<dbReference type="Proteomes" id="UP001165085">
    <property type="component" value="Unassembled WGS sequence"/>
</dbReference>
<feature type="region of interest" description="Disordered" evidence="2">
    <location>
        <begin position="1713"/>
        <end position="1817"/>
    </location>
</feature>
<dbReference type="GO" id="GO:0071004">
    <property type="term" value="C:U2-type prespliceosome"/>
    <property type="evidence" value="ECO:0007669"/>
    <property type="project" value="TreeGrafter"/>
</dbReference>
<feature type="domain" description="WW" evidence="3">
    <location>
        <begin position="1555"/>
        <end position="1584"/>
    </location>
</feature>
<dbReference type="PROSITE" id="PS01159">
    <property type="entry name" value="WW_DOMAIN_1"/>
    <property type="match status" value="4"/>
</dbReference>
<feature type="domain" description="WW" evidence="3">
    <location>
        <begin position="1636"/>
        <end position="1664"/>
    </location>
</feature>
<dbReference type="GO" id="GO:0003723">
    <property type="term" value="F:RNA binding"/>
    <property type="evidence" value="ECO:0007669"/>
    <property type="project" value="TreeGrafter"/>
</dbReference>
<protein>
    <recommendedName>
        <fullName evidence="7">WW domain-containing protein</fullName>
    </recommendedName>
</protein>
<feature type="domain" description="WW" evidence="3">
    <location>
        <begin position="1298"/>
        <end position="1328"/>
    </location>
</feature>
<dbReference type="InterPro" id="IPR039726">
    <property type="entry name" value="Prp40-like"/>
</dbReference>
<dbReference type="InterPro" id="IPR001660">
    <property type="entry name" value="SAM"/>
</dbReference>
<dbReference type="InterPro" id="IPR001202">
    <property type="entry name" value="WW_dom"/>
</dbReference>
<dbReference type="InterPro" id="IPR000048">
    <property type="entry name" value="IQ_motif_EF-hand-BS"/>
</dbReference>
<name>A0A9W7AK54_9STRA</name>
<dbReference type="Pfam" id="PF00397">
    <property type="entry name" value="WW"/>
    <property type="match status" value="5"/>
</dbReference>
<feature type="compositionally biased region" description="Gly residues" evidence="2">
    <location>
        <begin position="1780"/>
        <end position="1793"/>
    </location>
</feature>
<comment type="caution">
    <text evidence="5">The sequence shown here is derived from an EMBL/GenBank/DDBJ whole genome shotgun (WGS) entry which is preliminary data.</text>
</comment>
<feature type="region of interest" description="Disordered" evidence="2">
    <location>
        <begin position="501"/>
        <end position="603"/>
    </location>
</feature>
<feature type="compositionally biased region" description="Gly residues" evidence="2">
    <location>
        <begin position="1808"/>
        <end position="1817"/>
    </location>
</feature>
<dbReference type="EMBL" id="BRXY01000135">
    <property type="protein sequence ID" value="GMH69819.1"/>
    <property type="molecule type" value="Genomic_DNA"/>
</dbReference>
<accession>A0A9W7AK54</accession>
<dbReference type="PROSITE" id="PS50020">
    <property type="entry name" value="WW_DOMAIN_2"/>
    <property type="match status" value="6"/>
</dbReference>
<feature type="region of interest" description="Disordered" evidence="2">
    <location>
        <begin position="172"/>
        <end position="257"/>
    </location>
</feature>
<dbReference type="CDD" id="cd00201">
    <property type="entry name" value="WW"/>
    <property type="match status" value="6"/>
</dbReference>
<feature type="region of interest" description="Disordered" evidence="2">
    <location>
        <begin position="1358"/>
        <end position="1381"/>
    </location>
</feature>
<dbReference type="OrthoDB" id="207369at2759"/>
<dbReference type="PROSITE" id="PS50096">
    <property type="entry name" value="IQ"/>
    <property type="match status" value="5"/>
</dbReference>
<dbReference type="SMART" id="SM00454">
    <property type="entry name" value="SAM"/>
    <property type="match status" value="1"/>
</dbReference>
<feature type="coiled-coil region" evidence="1">
    <location>
        <begin position="1166"/>
        <end position="1208"/>
    </location>
</feature>
<feature type="compositionally biased region" description="Polar residues" evidence="2">
    <location>
        <begin position="194"/>
        <end position="211"/>
    </location>
</feature>
<sequence>MGAGGQKKVRQFFSVQATCLLVGTCHSICSFRLQCNSPLRAPRSSPLAMLPTGPDPNIFQSMKKQYGDYLLPDEVYARGNANSPKEYHYKSRTKDQLRDGFGESFRGVNEGEEVEGVNPPMAIYRNNVDAIRTLKRKKRRKVVKRSGQAWEVPEDTVEADAADLLYAGSENRSGKVVRQRPQSAKPKLSGSGGRPNQQQRKVRPQSAQSPSKKARPGSARPKSALPLHQAKNRKARPASARPSKTFRPTSAPINPVNKVNKHFHTLHILENETAKLFNSLNIAAGGSPLRGGGGRSLRRTRKKKTVKRNNFTDTVGEEVEILKITEFRATSTGALSPVGASPTQGSTPILVDSPIVPRSASPLLSQSELEQDPHRWIGSNVVVIGPWSDLMGSFAGDVVGYTARDDSYVITCAELFNHPDSLPIEPTAPTAPEVGDAIRVDKKTMIRGVTLARIRSRGERMVLARHGPDEVADQAVEGEELQVEVEIPLKMPDLAKTVPEVDTVTASVPSEAPIYEEDDFEEAEVREEDGVEEEEEGVEEREREEGPTNAAYDEDDFEEMSEPSKNLQPAKPYNNNNEYSDSDFESEGASVNPPPDFRPTVTKDDLITTQKILAKSMLRPAGTQDIGNPAERNPRVPLHTLDETATSLLLAYLGFARYSHLLLSSGVTGMDLVSSTDEDLECLGIGFRPHRQRLLKAVKATRHAGVDMGKLGLLGELEDAVNAAPPVFLDVMTFHKRRSPSPSSPLSWDFQIRAEQDARYAACITIQTKWRSYSIRERYRKRMHIKLEAEQEVEGALKIQCLFRRRTAVRKRKNMWYHKKLEEERNDAARAIQSFFRMIRDQGRARRRKKTVLLQRELKARVAKLEEALAKEEEERYLAEEKLEQEKEAAAEALRKEKREAEARVRAQTRLANEALSKLREMEQVRASENRMLAEFRKKEKERMEEVERLKQEKLAATQMQRLMRGKSSRKKVTELKARRDEAAVTITYALRLAASMRKVRAKRTEVAEFNEQMNAATLLQCTTRRRNAKNELKKRQEAKKLKELEEAERWVQGEAAVLLQRQMRGKQARVRVDELRSERLLEAGRALENSALNNLLVGAAEDEEEKKVEGRKGSALAETLFAAAEKDIEEEMSVQSSVLAGALFAAADDEADAALLLQGRARIHLAKKEAAVKREELSLQQVLEREYELEMERVAEEERREEEREQEDAAVRLQGRVRIRSAKKRVGEKRREIEEDMMYEKEQQEEAAVRLQGRVRIRSAKKRVEEKRREIEDEEEKLLEEEKDVVNEDIESTLTVSGWISVIDPDSRLVYYYNHETFESSWEMPEICKGVDMELWRKAEDGGWVLADDPVGTFSKYYPKSPQHSSPMRTPAKTPKEEGEWKLRRTASKVVMKEKEWVEYFDEKRGMPFYYNIITGDSTWAKPDGIEGVKSVREEIEGEGEGGAGGGGEDWMDGIDAEEVEEEEEEGEEEGGEEKKGEEDWQLKRQKSVREVVTTSGWSKYKDPSTNATFYFNERSGESRWEPPEEFASPTAGGDDEWEVKRTSSVRKKGVGDWVQYEDPSNGDAPFWHNIKTGESSWERPDDFESDDEGDDGGGGGGGGGGDDQMQGLEQFLNQVATNVDTPMTEEKKDPAEDWETHLDAESKRVYYFNKVTQMSTWDKPPELVEKEGLNVVKSLGQELDDESGDELENSLVGGWKEFTDKASGRKYFFNPTTKESRWDSLEGGGKSGEGGGGGKGGGGGGGGNEAPARNRLARASFEGRRGSVGAQPVFSIQQKRGSSGGAGGGGGGGDGDMSLASSDSSYSLGMGMGDYGKMG</sequence>
<evidence type="ECO:0000259" key="4">
    <source>
        <dbReference type="PROSITE" id="PS50105"/>
    </source>
</evidence>
<dbReference type="PANTHER" id="PTHR11864">
    <property type="entry name" value="PRE-MRNA-PROCESSING PROTEIN PRP40"/>
    <property type="match status" value="1"/>
</dbReference>
<evidence type="ECO:0008006" key="7">
    <source>
        <dbReference type="Google" id="ProtNLM"/>
    </source>
</evidence>